<dbReference type="PIRSF" id="PIRSF006446">
    <property type="entry name" value="Cyt_quinol_oxidase_1"/>
    <property type="match status" value="1"/>
</dbReference>
<dbReference type="HOGENOM" id="CLU_030555_3_3_7"/>
<keyword evidence="6 13" id="KW-0349">Heme</keyword>
<evidence type="ECO:0000256" key="13">
    <source>
        <dbReference type="PIRNR" id="PIRNR006446"/>
    </source>
</evidence>
<keyword evidence="5" id="KW-0997">Cell inner membrane</keyword>
<evidence type="ECO:0000256" key="2">
    <source>
        <dbReference type="ARBA" id="ARBA00009819"/>
    </source>
</evidence>
<evidence type="ECO:0000256" key="1">
    <source>
        <dbReference type="ARBA" id="ARBA00004429"/>
    </source>
</evidence>
<keyword evidence="12 13" id="KW-0472">Membrane</keyword>
<feature type="transmembrane region" description="Helical" evidence="13">
    <location>
        <begin position="181"/>
        <end position="205"/>
    </location>
</feature>
<dbReference type="OrthoDB" id="9807042at2"/>
<evidence type="ECO:0000256" key="6">
    <source>
        <dbReference type="ARBA" id="ARBA00022617"/>
    </source>
</evidence>
<keyword evidence="4 13" id="KW-1003">Cell membrane</keyword>
<evidence type="ECO:0000256" key="3">
    <source>
        <dbReference type="ARBA" id="ARBA00022448"/>
    </source>
</evidence>
<accession>K0NMJ1</accession>
<evidence type="ECO:0000256" key="10">
    <source>
        <dbReference type="ARBA" id="ARBA00022989"/>
    </source>
</evidence>
<evidence type="ECO:0000256" key="5">
    <source>
        <dbReference type="ARBA" id="ARBA00022519"/>
    </source>
</evidence>
<feature type="transmembrane region" description="Helical" evidence="13">
    <location>
        <begin position="92"/>
        <end position="115"/>
    </location>
</feature>
<keyword evidence="8 13" id="KW-0479">Metal-binding</keyword>
<dbReference type="PATRIC" id="fig|651182.5.peg.2100"/>
<evidence type="ECO:0000256" key="4">
    <source>
        <dbReference type="ARBA" id="ARBA00022475"/>
    </source>
</evidence>
<comment type="similarity">
    <text evidence="2 13">Belongs to the cytochrome ubiquinol oxidase subunit 1 family.</text>
</comment>
<dbReference type="PANTHER" id="PTHR30365">
    <property type="entry name" value="CYTOCHROME D UBIQUINOL OXIDASE"/>
    <property type="match status" value="1"/>
</dbReference>
<evidence type="ECO:0000256" key="8">
    <source>
        <dbReference type="ARBA" id="ARBA00022723"/>
    </source>
</evidence>
<keyword evidence="10 13" id="KW-1133">Transmembrane helix</keyword>
<dbReference type="GO" id="GO:0046872">
    <property type="term" value="F:metal ion binding"/>
    <property type="evidence" value="ECO:0007669"/>
    <property type="project" value="UniProtKB-UniRule"/>
</dbReference>
<dbReference type="GO" id="GO:0005886">
    <property type="term" value="C:plasma membrane"/>
    <property type="evidence" value="ECO:0007669"/>
    <property type="project" value="UniProtKB-SubCell"/>
</dbReference>
<keyword evidence="15" id="KW-1185">Reference proteome</keyword>
<sequence length="437" mass="48547">MDPVFLSRLQFAAATMFHFLFVPLTLGISVIIAYMETKYARTGEEVYLRMTKFWGKLFLINFALGVVTGITLEFQFGTNWSRYSEYVGDVFGSLLAIEASVAFFLESTFIGIWIFGWKKMSAKAHAGVMWVVAAAGNLSGIWILTANGFMQNPVGYTIRNGRAELTDFFAVLFNYHGILEILHVLPSGLLVSSFFIMGISAYHLLKKQEIDLFTRSFKIALFVGLASSIIVALVGDFHGVNVAKTQPAKLAAMESHWETQTRAPIVLFAIPDESREKNLIEIGSIPGILSFLGFHDFNATVIGLKDIPKDERPPVLPTFIGFRTMVGIGTLLILLTIYGWFKRDKLMESPTYLKWMLFSIPLPYIAIEMGWVVSEVGRQPWIVYGVLKTSDAVSPIAGNQVLFSLIGFIVVYGMLGALGFYLISKYAKQGPEAAATK</sequence>
<feature type="transmembrane region" description="Helical" evidence="13">
    <location>
        <begin position="217"/>
        <end position="235"/>
    </location>
</feature>
<keyword evidence="14" id="KW-0560">Oxidoreductase</keyword>
<dbReference type="EC" id="1.10.3.-" evidence="14"/>
<keyword evidence="7 13" id="KW-0812">Transmembrane</keyword>
<protein>
    <submittedName>
        <fullName evidence="14">CydA: cytochrome d ubiquinol oxidase subunit I</fullName>
        <ecNumber evidence="14">1.10.3.-</ecNumber>
    </submittedName>
</protein>
<dbReference type="RefSeq" id="WP_014957263.1">
    <property type="nucleotide sequence ID" value="NC_018645.1"/>
</dbReference>
<evidence type="ECO:0000256" key="9">
    <source>
        <dbReference type="ARBA" id="ARBA00022982"/>
    </source>
</evidence>
<dbReference type="PANTHER" id="PTHR30365:SF0">
    <property type="entry name" value="CYTOCHROME BD-I UBIQUINOL OXIDASE SUBUNIT 1"/>
    <property type="match status" value="1"/>
</dbReference>
<keyword evidence="11 13" id="KW-0408">Iron</keyword>
<comment type="subcellular location">
    <subcellularLocation>
        <location evidence="1">Cell inner membrane</location>
        <topology evidence="1">Multi-pass membrane protein</topology>
    </subcellularLocation>
</comment>
<feature type="transmembrane region" description="Helical" evidence="13">
    <location>
        <begin position="401"/>
        <end position="423"/>
    </location>
</feature>
<proteinExistence type="inferred from homology"/>
<dbReference type="GO" id="GO:0070069">
    <property type="term" value="C:cytochrome complex"/>
    <property type="evidence" value="ECO:0007669"/>
    <property type="project" value="UniProtKB-UniRule"/>
</dbReference>
<feature type="transmembrane region" description="Helical" evidence="13">
    <location>
        <begin position="320"/>
        <end position="341"/>
    </location>
</feature>
<evidence type="ECO:0000256" key="11">
    <source>
        <dbReference type="ARBA" id="ARBA00023004"/>
    </source>
</evidence>
<evidence type="ECO:0000313" key="14">
    <source>
        <dbReference type="EMBL" id="CCK79922.1"/>
    </source>
</evidence>
<dbReference type="STRING" id="651182.TOL2_C17610"/>
<keyword evidence="9 13" id="KW-0249">Electron transport</keyword>
<evidence type="ECO:0000313" key="15">
    <source>
        <dbReference type="Proteomes" id="UP000007347"/>
    </source>
</evidence>
<dbReference type="InterPro" id="IPR002585">
    <property type="entry name" value="Cyt-d_ubiquinol_oxidase_su_1"/>
</dbReference>
<feature type="transmembrane region" description="Helical" evidence="13">
    <location>
        <begin position="12"/>
        <end position="33"/>
    </location>
</feature>
<organism evidence="14 15">
    <name type="scientific">Desulfobacula toluolica (strain DSM 7467 / Tol2)</name>
    <dbReference type="NCBI Taxonomy" id="651182"/>
    <lineage>
        <taxon>Bacteria</taxon>
        <taxon>Pseudomonadati</taxon>
        <taxon>Thermodesulfobacteriota</taxon>
        <taxon>Desulfobacteria</taxon>
        <taxon>Desulfobacterales</taxon>
        <taxon>Desulfobacteraceae</taxon>
        <taxon>Desulfobacula</taxon>
    </lineage>
</organism>
<feature type="transmembrane region" description="Helical" evidence="13">
    <location>
        <begin position="53"/>
        <end position="72"/>
    </location>
</feature>
<dbReference type="Proteomes" id="UP000007347">
    <property type="component" value="Chromosome"/>
</dbReference>
<dbReference type="KEGG" id="dto:TOL2_C17610"/>
<dbReference type="GO" id="GO:0020037">
    <property type="term" value="F:heme binding"/>
    <property type="evidence" value="ECO:0007669"/>
    <property type="project" value="TreeGrafter"/>
</dbReference>
<evidence type="ECO:0000256" key="12">
    <source>
        <dbReference type="ARBA" id="ARBA00023136"/>
    </source>
</evidence>
<feature type="transmembrane region" description="Helical" evidence="13">
    <location>
        <begin position="127"/>
        <end position="145"/>
    </location>
</feature>
<feature type="transmembrane region" description="Helical" evidence="13">
    <location>
        <begin position="353"/>
        <end position="373"/>
    </location>
</feature>
<name>K0NMJ1_DESTT</name>
<dbReference type="GO" id="GO:0019646">
    <property type="term" value="P:aerobic electron transport chain"/>
    <property type="evidence" value="ECO:0007669"/>
    <property type="project" value="InterPro"/>
</dbReference>
<keyword evidence="3 13" id="KW-0813">Transport</keyword>
<dbReference type="GO" id="GO:0016682">
    <property type="term" value="F:oxidoreductase activity, acting on diphenols and related substances as donors, oxygen as acceptor"/>
    <property type="evidence" value="ECO:0007669"/>
    <property type="project" value="TreeGrafter"/>
</dbReference>
<dbReference type="Pfam" id="PF01654">
    <property type="entry name" value="Cyt_bd_oxida_I"/>
    <property type="match status" value="1"/>
</dbReference>
<evidence type="ECO:0000256" key="7">
    <source>
        <dbReference type="ARBA" id="ARBA00022692"/>
    </source>
</evidence>
<gene>
    <name evidence="14" type="primary">cydA</name>
    <name evidence="14" type="ordered locus">TOL2_C17610</name>
</gene>
<dbReference type="AlphaFoldDB" id="K0NMJ1"/>
<dbReference type="EMBL" id="FO203503">
    <property type="protein sequence ID" value="CCK79922.1"/>
    <property type="molecule type" value="Genomic_DNA"/>
</dbReference>
<dbReference type="GO" id="GO:0009055">
    <property type="term" value="F:electron transfer activity"/>
    <property type="evidence" value="ECO:0007669"/>
    <property type="project" value="UniProtKB-UniRule"/>
</dbReference>
<reference evidence="14 15" key="1">
    <citation type="journal article" date="2013" name="Environ. Microbiol.">
        <title>Complete genome, catabolic sub-proteomes and key-metabolites of Desulfobacula toluolica Tol2, a marine, aromatic compound-degrading, sulfate-reducing bacterium.</title>
        <authorList>
            <person name="Wohlbrand L."/>
            <person name="Jacob J.H."/>
            <person name="Kube M."/>
            <person name="Mussmann M."/>
            <person name="Jarling R."/>
            <person name="Beck A."/>
            <person name="Amann R."/>
            <person name="Wilkes H."/>
            <person name="Reinhardt R."/>
            <person name="Rabus R."/>
        </authorList>
    </citation>
    <scope>NUCLEOTIDE SEQUENCE [LARGE SCALE GENOMIC DNA]</scope>
    <source>
        <strain evidence="15">DSM 7467 / Tol2</strain>
    </source>
</reference>